<sequence>MSESKIVKGTPAEISPELLDKLENVFSATQAMYKEGDTLDSVAFRAGQTSVVEWIKRHARTTIRPI</sequence>
<name>A0A7S5REB9_9CAUD</name>
<evidence type="ECO:0000313" key="1">
    <source>
        <dbReference type="EMBL" id="QIG73195.1"/>
    </source>
</evidence>
<accession>A0A7S5REB9</accession>
<keyword evidence="2" id="KW-1185">Reference proteome</keyword>
<dbReference type="EMBL" id="MN988529">
    <property type="protein sequence ID" value="QIG73195.1"/>
    <property type="molecule type" value="Genomic_DNA"/>
</dbReference>
<gene>
    <name evidence="1" type="ORF">EVC01_031</name>
</gene>
<protein>
    <submittedName>
        <fullName evidence="1">Uncharacterized protein</fullName>
    </submittedName>
</protein>
<proteinExistence type="predicted"/>
<reference evidence="1" key="1">
    <citation type="submission" date="2020-01" db="EMBL/GenBank/DDBJ databases">
        <title>Patterns of diversity and host range of bacteriophage communities associated with bean-nodulatin bacteria.</title>
        <authorList>
            <person name="Vann Cauwenberghe J."/>
            <person name="Santamaria R.I."/>
            <person name="Bustos P."/>
            <person name="Juarez S."/>
            <person name="Gonzalez V."/>
        </authorList>
    </citation>
    <scope>NUCLEOTIDE SEQUENCE</scope>
</reference>
<organism evidence="1 2">
    <name type="scientific">Rhizobium phage RHph_I38</name>
    <dbReference type="NCBI Taxonomy" id="2509734"/>
    <lineage>
        <taxon>Viruses</taxon>
        <taxon>Duplodnaviria</taxon>
        <taxon>Heunggongvirae</taxon>
        <taxon>Uroviricota</taxon>
        <taxon>Caudoviricetes</taxon>
        <taxon>Autographivirales</taxon>
        <taxon>Dunnvirinae</taxon>
        <taxon>Cuernavacavirus</taxon>
        <taxon>Cuernavacavirus RHphI38</taxon>
    </lineage>
</organism>
<evidence type="ECO:0000313" key="2">
    <source>
        <dbReference type="Proteomes" id="UP000639704"/>
    </source>
</evidence>
<dbReference type="Proteomes" id="UP000639704">
    <property type="component" value="Segment"/>
</dbReference>